<evidence type="ECO:0000256" key="2">
    <source>
        <dbReference type="ARBA" id="ARBA00007800"/>
    </source>
</evidence>
<dbReference type="InterPro" id="IPR002474">
    <property type="entry name" value="CarbamoylP_synth_ssu_N"/>
</dbReference>
<dbReference type="Pfam" id="PF00988">
    <property type="entry name" value="CPSase_sm_chain"/>
    <property type="match status" value="1"/>
</dbReference>
<evidence type="ECO:0000313" key="12">
    <source>
        <dbReference type="Proteomes" id="UP000036834"/>
    </source>
</evidence>
<dbReference type="SUPFAM" id="SSF52021">
    <property type="entry name" value="Carbamoyl phosphate synthetase, small subunit N-terminal domain"/>
    <property type="match status" value="1"/>
</dbReference>
<gene>
    <name evidence="8" type="primary">carA</name>
    <name evidence="10" type="synonym">carA_1</name>
    <name evidence="11" type="ORF">ADS79_24590</name>
    <name evidence="10" type="ORF">BRE01_13120</name>
</gene>
<dbReference type="PATRIC" id="fig|54915.3.peg.4064"/>
<evidence type="ECO:0000256" key="8">
    <source>
        <dbReference type="HAMAP-Rule" id="MF_01209"/>
    </source>
</evidence>
<dbReference type="InterPro" id="IPR036480">
    <property type="entry name" value="CarbP_synth_ssu_N_sf"/>
</dbReference>
<reference evidence="12" key="1">
    <citation type="submission" date="2015-07" db="EMBL/GenBank/DDBJ databases">
        <title>Genome sequencing project for genomic taxonomy and phylogenomics of Bacillus-like bacteria.</title>
        <authorList>
            <person name="Liu B."/>
            <person name="Wang J."/>
            <person name="Zhu Y."/>
            <person name="Liu G."/>
            <person name="Chen Q."/>
            <person name="Chen Z."/>
            <person name="Lan J."/>
            <person name="Che J."/>
            <person name="Ge C."/>
            <person name="Shi H."/>
            <person name="Pan Z."/>
            <person name="Liu X."/>
        </authorList>
    </citation>
    <scope>NUCLEOTIDE SEQUENCE [LARGE SCALE GENOMIC DNA]</scope>
    <source>
        <strain evidence="12">DSM 9887</strain>
    </source>
</reference>
<dbReference type="RefSeq" id="WP_049740966.1">
    <property type="nucleotide sequence ID" value="NZ_BJON01000005.1"/>
</dbReference>
<dbReference type="PRINTS" id="PR00099">
    <property type="entry name" value="CPSGATASE"/>
</dbReference>
<dbReference type="HAMAP" id="MF_01209">
    <property type="entry name" value="CPSase_S_chain"/>
    <property type="match status" value="1"/>
</dbReference>
<comment type="pathway">
    <text evidence="1 8">Amino-acid biosynthesis; L-arginine biosynthesis; carbamoyl phosphate from bicarbonate: step 1/1.</text>
</comment>
<dbReference type="GO" id="GO:0005524">
    <property type="term" value="F:ATP binding"/>
    <property type="evidence" value="ECO:0007669"/>
    <property type="project" value="UniProtKB-UniRule"/>
</dbReference>
<keyword evidence="4 8" id="KW-0547">Nucleotide-binding</keyword>
<dbReference type="Gene3D" id="3.50.30.20">
    <property type="entry name" value="Carbamoyl-phosphate synthase small subunit, N-terminal domain"/>
    <property type="match status" value="1"/>
</dbReference>
<feature type="region of interest" description="CPSase" evidence="8">
    <location>
        <begin position="1"/>
        <end position="177"/>
    </location>
</feature>
<dbReference type="EMBL" id="BJON01000005">
    <property type="protein sequence ID" value="GED67610.1"/>
    <property type="molecule type" value="Genomic_DNA"/>
</dbReference>
<dbReference type="NCBIfam" id="TIGR01368">
    <property type="entry name" value="CPSaseIIsmall"/>
    <property type="match status" value="1"/>
</dbReference>
<dbReference type="Proteomes" id="UP000319578">
    <property type="component" value="Unassembled WGS sequence"/>
</dbReference>
<dbReference type="UniPathway" id="UPA00068">
    <property type="reaction ID" value="UER00171"/>
</dbReference>
<evidence type="ECO:0000256" key="3">
    <source>
        <dbReference type="ARBA" id="ARBA00022598"/>
    </source>
</evidence>
<dbReference type="GO" id="GO:0044205">
    <property type="term" value="P:'de novo' UMP biosynthetic process"/>
    <property type="evidence" value="ECO:0007669"/>
    <property type="project" value="UniProtKB-UniRule"/>
</dbReference>
<dbReference type="PRINTS" id="PR00097">
    <property type="entry name" value="ANTSNTHASEII"/>
</dbReference>
<dbReference type="CDD" id="cd01744">
    <property type="entry name" value="GATase1_CPSase"/>
    <property type="match status" value="1"/>
</dbReference>
<feature type="binding site" evidence="8">
    <location>
        <position position="295"/>
    </location>
    <ligand>
        <name>L-glutamine</name>
        <dbReference type="ChEBI" id="CHEBI:58359"/>
    </ligand>
</feature>
<evidence type="ECO:0000259" key="9">
    <source>
        <dbReference type="SMART" id="SM01097"/>
    </source>
</evidence>
<keyword evidence="13" id="KW-1185">Reference proteome</keyword>
<dbReference type="PROSITE" id="PS51273">
    <property type="entry name" value="GATASE_TYPE_1"/>
    <property type="match status" value="1"/>
</dbReference>
<dbReference type="PRINTS" id="PR00096">
    <property type="entry name" value="GATASE"/>
</dbReference>
<evidence type="ECO:0000256" key="4">
    <source>
        <dbReference type="ARBA" id="ARBA00022741"/>
    </source>
</evidence>
<dbReference type="SUPFAM" id="SSF52317">
    <property type="entry name" value="Class I glutamine amidotransferase-like"/>
    <property type="match status" value="1"/>
</dbReference>
<keyword evidence="3 8" id="KW-0436">Ligase</keyword>
<feature type="binding site" evidence="8">
    <location>
        <position position="228"/>
    </location>
    <ligand>
        <name>L-glutamine</name>
        <dbReference type="ChEBI" id="CHEBI:58359"/>
    </ligand>
</feature>
<keyword evidence="8" id="KW-0665">Pyrimidine biosynthesis</keyword>
<dbReference type="UniPathway" id="UPA00070">
    <property type="reaction ID" value="UER00115"/>
</dbReference>
<evidence type="ECO:0000256" key="6">
    <source>
        <dbReference type="ARBA" id="ARBA00022962"/>
    </source>
</evidence>
<feature type="binding site" evidence="8">
    <location>
        <position position="254"/>
    </location>
    <ligand>
        <name>L-glutamine</name>
        <dbReference type="ChEBI" id="CHEBI:58359"/>
    </ligand>
</feature>
<dbReference type="SMART" id="SM01097">
    <property type="entry name" value="CPSase_sm_chain"/>
    <property type="match status" value="1"/>
</dbReference>
<keyword evidence="6 8" id="KW-0315">Glutamine amidotransferase</keyword>
<comment type="similarity">
    <text evidence="2 8">Belongs to the CarA family.</text>
</comment>
<dbReference type="NCBIfam" id="NF009475">
    <property type="entry name" value="PRK12838.1"/>
    <property type="match status" value="1"/>
</dbReference>
<feature type="domain" description="Carbamoyl-phosphate synthase small subunit N-terminal" evidence="9">
    <location>
        <begin position="9"/>
        <end position="139"/>
    </location>
</feature>
<accession>A0A0K9YT72</accession>
<dbReference type="InterPro" id="IPR006274">
    <property type="entry name" value="CarbamoylP_synth_ssu"/>
</dbReference>
<dbReference type="GO" id="GO:0004088">
    <property type="term" value="F:carbamoyl-phosphate synthase (glutamine-hydrolyzing) activity"/>
    <property type="evidence" value="ECO:0007669"/>
    <property type="project" value="UniProtKB-UniRule"/>
</dbReference>
<feature type="active site" evidence="8">
    <location>
        <position position="338"/>
    </location>
</feature>
<dbReference type="STRING" id="54915.ADS79_24590"/>
<name>A0A0K9YT72_9BACL</name>
<dbReference type="Gene3D" id="3.40.50.880">
    <property type="match status" value="1"/>
</dbReference>
<evidence type="ECO:0000256" key="7">
    <source>
        <dbReference type="ARBA" id="ARBA00048816"/>
    </source>
</evidence>
<keyword evidence="8" id="KW-0055">Arginine biosynthesis</keyword>
<feature type="binding site" evidence="8">
    <location>
        <position position="297"/>
    </location>
    <ligand>
        <name>L-glutamine</name>
        <dbReference type="ChEBI" id="CHEBI:58359"/>
    </ligand>
</feature>
<comment type="subunit">
    <text evidence="8">Composed of two chains; the small (or glutamine) chain promotes the hydrolysis of glutamine to ammonia, which is used by the large (or ammonia) chain to synthesize carbamoyl phosphate. Tetramer of heterodimers (alpha,beta)4.</text>
</comment>
<reference evidence="11" key="2">
    <citation type="submission" date="2015-07" db="EMBL/GenBank/DDBJ databases">
        <title>MeaNS - Measles Nucleotide Surveillance Program.</title>
        <authorList>
            <person name="Tran T."/>
            <person name="Druce J."/>
        </authorList>
    </citation>
    <scope>NUCLEOTIDE SEQUENCE</scope>
    <source>
        <strain evidence="11">DSM 9887</strain>
    </source>
</reference>
<dbReference type="PANTHER" id="PTHR43418">
    <property type="entry name" value="MULTIFUNCTIONAL TRYPTOPHAN BIOSYNTHESIS PROTEIN-RELATED"/>
    <property type="match status" value="1"/>
</dbReference>
<keyword evidence="5 8" id="KW-0067">ATP-binding</keyword>
<comment type="function">
    <text evidence="8">Small subunit of the glutamine-dependent carbamoyl phosphate synthetase (CPSase). CPSase catalyzes the formation of carbamoyl phosphate from the ammonia moiety of glutamine, carbonate, and phosphate donated by ATP, constituting the first step of 2 biosynthetic pathways, one leading to arginine and/or urea and the other to pyrimidine nucleotides. The small subunit (glutamine amidotransferase) binds and cleaves glutamine to supply the large subunit with the substrate ammonia.</text>
</comment>
<dbReference type="Pfam" id="PF00117">
    <property type="entry name" value="GATase"/>
    <property type="match status" value="1"/>
</dbReference>
<sequence length="368" mass="40289">MNREEKAFGTGYLTLESGEVFTGTLYGAPVNGFGEVVFTTGMTGYQEVMSDPSFAGQIVTFTYPLIGNYGINPKDFEAQKPALTGMIVSELCLEPSHYESTKTLAEAAEEFGFPILAGIDTRTITKRVRQNGPLFGVISDQPMQAEEVVSLRNKHAKKSLVAEVSSQRIERYPGTGEHVVLVDLGMKQSIVDALLALGCRVTVVPFDTSIEQIKSLSPDGLMFSNGPGDPEHLLAYCSEWRKAAEQYPTLGICLGHQVLALMYGGKTEKLAYGHRGGNHPVKDLETGKVYMTSQNHGYVVKEESLEQSELNVSYRNVNDGSVEGLTHKSLPVFSVQYHPEAHPGPSDTSHIFHQFIQSMREVGAKTYA</sequence>
<organism evidence="11 12">
    <name type="scientific">Brevibacillus reuszeri</name>
    <dbReference type="NCBI Taxonomy" id="54915"/>
    <lineage>
        <taxon>Bacteria</taxon>
        <taxon>Bacillati</taxon>
        <taxon>Bacillota</taxon>
        <taxon>Bacilli</taxon>
        <taxon>Bacillales</taxon>
        <taxon>Paenibacillaceae</taxon>
        <taxon>Brevibacillus</taxon>
    </lineage>
</organism>
<evidence type="ECO:0000256" key="1">
    <source>
        <dbReference type="ARBA" id="ARBA00005077"/>
    </source>
</evidence>
<dbReference type="InterPro" id="IPR035686">
    <property type="entry name" value="CPSase_GATase1"/>
</dbReference>
<feature type="active site" description="Nucleophile" evidence="8">
    <location>
        <position position="253"/>
    </location>
</feature>
<dbReference type="InterPro" id="IPR017926">
    <property type="entry name" value="GATASE"/>
</dbReference>
<feature type="binding site" evidence="8">
    <location>
        <position position="226"/>
    </location>
    <ligand>
        <name>L-glutamine</name>
        <dbReference type="ChEBI" id="CHEBI:58359"/>
    </ligand>
</feature>
<evidence type="ECO:0000256" key="5">
    <source>
        <dbReference type="ARBA" id="ARBA00022840"/>
    </source>
</evidence>
<feature type="binding site" evidence="8">
    <location>
        <position position="257"/>
    </location>
    <ligand>
        <name>L-glutamine</name>
        <dbReference type="ChEBI" id="CHEBI:58359"/>
    </ligand>
</feature>
<dbReference type="GO" id="GO:0006207">
    <property type="term" value="P:'de novo' pyrimidine nucleobase biosynthetic process"/>
    <property type="evidence" value="ECO:0007669"/>
    <property type="project" value="InterPro"/>
</dbReference>
<dbReference type="AlphaFoldDB" id="A0A0K9YT72"/>
<keyword evidence="8" id="KW-0028">Amino-acid biosynthesis</keyword>
<dbReference type="PANTHER" id="PTHR43418:SF7">
    <property type="entry name" value="CARBAMOYL-PHOSPHATE SYNTHASE SMALL CHAIN"/>
    <property type="match status" value="1"/>
</dbReference>
<proteinExistence type="inferred from homology"/>
<comment type="catalytic activity">
    <reaction evidence="8">
        <text>L-glutamine + H2O = L-glutamate + NH4(+)</text>
        <dbReference type="Rhea" id="RHEA:15889"/>
        <dbReference type="ChEBI" id="CHEBI:15377"/>
        <dbReference type="ChEBI" id="CHEBI:28938"/>
        <dbReference type="ChEBI" id="CHEBI:29985"/>
        <dbReference type="ChEBI" id="CHEBI:58359"/>
    </reaction>
</comment>
<feature type="binding site" evidence="8">
    <location>
        <position position="298"/>
    </location>
    <ligand>
        <name>L-glutamine</name>
        <dbReference type="ChEBI" id="CHEBI:58359"/>
    </ligand>
</feature>
<dbReference type="Proteomes" id="UP000036834">
    <property type="component" value="Unassembled WGS sequence"/>
</dbReference>
<feature type="binding site" evidence="8">
    <location>
        <position position="53"/>
    </location>
    <ligand>
        <name>L-glutamine</name>
        <dbReference type="ChEBI" id="CHEBI:58359"/>
    </ligand>
</feature>
<dbReference type="EMBL" id="LGIQ01000009">
    <property type="protein sequence ID" value="KNB71924.1"/>
    <property type="molecule type" value="Genomic_DNA"/>
</dbReference>
<protein>
    <recommendedName>
        <fullName evidence="8">Carbamoyl phosphate synthase small chain</fullName>
        <ecNumber evidence="8">6.3.5.5</ecNumber>
    </recommendedName>
    <alternativeName>
        <fullName evidence="8">Carbamoyl phosphate synthetase glutamine chain</fullName>
    </alternativeName>
</protein>
<comment type="pathway">
    <text evidence="8">Pyrimidine metabolism; UMP biosynthesis via de novo pathway; (S)-dihydroorotate from bicarbonate: step 1/3.</text>
</comment>
<comment type="caution">
    <text evidence="11">The sequence shown here is derived from an EMBL/GenBank/DDBJ whole genome shotgun (WGS) entry which is preliminary data.</text>
</comment>
<dbReference type="GO" id="GO:0006526">
    <property type="term" value="P:L-arginine biosynthetic process"/>
    <property type="evidence" value="ECO:0007669"/>
    <property type="project" value="UniProtKB-UniRule"/>
</dbReference>
<comment type="catalytic activity">
    <reaction evidence="7 8">
        <text>hydrogencarbonate + L-glutamine + 2 ATP + H2O = carbamoyl phosphate + L-glutamate + 2 ADP + phosphate + 2 H(+)</text>
        <dbReference type="Rhea" id="RHEA:18633"/>
        <dbReference type="ChEBI" id="CHEBI:15377"/>
        <dbReference type="ChEBI" id="CHEBI:15378"/>
        <dbReference type="ChEBI" id="CHEBI:17544"/>
        <dbReference type="ChEBI" id="CHEBI:29985"/>
        <dbReference type="ChEBI" id="CHEBI:30616"/>
        <dbReference type="ChEBI" id="CHEBI:43474"/>
        <dbReference type="ChEBI" id="CHEBI:58228"/>
        <dbReference type="ChEBI" id="CHEBI:58359"/>
        <dbReference type="ChEBI" id="CHEBI:456216"/>
        <dbReference type="EC" id="6.3.5.5"/>
    </reaction>
</comment>
<dbReference type="GO" id="GO:0006541">
    <property type="term" value="P:glutamine metabolic process"/>
    <property type="evidence" value="ECO:0007669"/>
    <property type="project" value="InterPro"/>
</dbReference>
<evidence type="ECO:0000313" key="11">
    <source>
        <dbReference type="EMBL" id="KNB71924.1"/>
    </source>
</evidence>
<dbReference type="InterPro" id="IPR029062">
    <property type="entry name" value="Class_I_gatase-like"/>
</dbReference>
<feature type="active site" evidence="8">
    <location>
        <position position="340"/>
    </location>
</feature>
<reference evidence="10 13" key="3">
    <citation type="submission" date="2019-06" db="EMBL/GenBank/DDBJ databases">
        <title>Whole genome shotgun sequence of Brevibacillus reuszeri NBRC 15719.</title>
        <authorList>
            <person name="Hosoyama A."/>
            <person name="Uohara A."/>
            <person name="Ohji S."/>
            <person name="Ichikawa N."/>
        </authorList>
    </citation>
    <scope>NUCLEOTIDE SEQUENCE [LARGE SCALE GENOMIC DNA]</scope>
    <source>
        <strain evidence="10 13">NBRC 15719</strain>
    </source>
</reference>
<dbReference type="OrthoDB" id="9804328at2"/>
<dbReference type="EC" id="6.3.5.5" evidence="8"/>
<dbReference type="InterPro" id="IPR050472">
    <property type="entry name" value="Anth_synth/Amidotransfase"/>
</dbReference>
<evidence type="ECO:0000313" key="10">
    <source>
        <dbReference type="EMBL" id="GED67610.1"/>
    </source>
</evidence>
<evidence type="ECO:0000313" key="13">
    <source>
        <dbReference type="Proteomes" id="UP000319578"/>
    </source>
</evidence>